<sequence>MLSETVFRSEDLPRAERFDAWQDLLSRTHAPMRLRSDHAGDFRAHQRLIALGEVSLWPATFQQLIFLRTPKLIRQSDPEYCHISLVIRGGAVVRWDREEAEYGTHDIFVNDSSRPYEISTAAGTIETIGIEVPKAQLGLSWGRAQQVLGHPIPGRQGLGALLAQFVTQVSADSGAYGPADALRLSGILGDLATALIASVTDAEPALQPETRNRTLALGVKAFIRRNLHDPELTPATVAAAHYISTSHLHRLFRTEGTTVASFIRDQRLRAARQDLADEALAATPVHLIAARWGFRDHATFTRAFRAAYGAAPTDYRHRGDVSTRSAG</sequence>
<dbReference type="RefSeq" id="WP_251497411.1">
    <property type="nucleotide sequence ID" value="NZ_CAJSLV010000085.1"/>
</dbReference>
<evidence type="ECO:0000259" key="4">
    <source>
        <dbReference type="PROSITE" id="PS01124"/>
    </source>
</evidence>
<dbReference type="Gene3D" id="1.10.10.60">
    <property type="entry name" value="Homeodomain-like"/>
    <property type="match status" value="1"/>
</dbReference>
<dbReference type="SMART" id="SM00342">
    <property type="entry name" value="HTH_ARAC"/>
    <property type="match status" value="1"/>
</dbReference>
<dbReference type="PROSITE" id="PS01124">
    <property type="entry name" value="HTH_ARAC_FAMILY_2"/>
    <property type="match status" value="1"/>
</dbReference>
<dbReference type="Pfam" id="PF14525">
    <property type="entry name" value="AraC_binding_2"/>
    <property type="match status" value="1"/>
</dbReference>
<keyword evidence="1" id="KW-0805">Transcription regulation</keyword>
<gene>
    <name evidence="5" type="ORF">SCOCK_530042</name>
</gene>
<evidence type="ECO:0000313" key="6">
    <source>
        <dbReference type="Proteomes" id="UP001152519"/>
    </source>
</evidence>
<proteinExistence type="predicted"/>
<dbReference type="GO" id="GO:0043565">
    <property type="term" value="F:sequence-specific DNA binding"/>
    <property type="evidence" value="ECO:0007669"/>
    <property type="project" value="InterPro"/>
</dbReference>
<organism evidence="5 6">
    <name type="scientific">Actinacidiphila cocklensis</name>
    <dbReference type="NCBI Taxonomy" id="887465"/>
    <lineage>
        <taxon>Bacteria</taxon>
        <taxon>Bacillati</taxon>
        <taxon>Actinomycetota</taxon>
        <taxon>Actinomycetes</taxon>
        <taxon>Kitasatosporales</taxon>
        <taxon>Streptomycetaceae</taxon>
        <taxon>Actinacidiphila</taxon>
    </lineage>
</organism>
<dbReference type="EMBL" id="CAJSLV010000085">
    <property type="protein sequence ID" value="CAG6397388.1"/>
    <property type="molecule type" value="Genomic_DNA"/>
</dbReference>
<dbReference type="Pfam" id="PF12833">
    <property type="entry name" value="HTH_18"/>
    <property type="match status" value="1"/>
</dbReference>
<comment type="caution">
    <text evidence="5">The sequence shown here is derived from an EMBL/GenBank/DDBJ whole genome shotgun (WGS) entry which is preliminary data.</text>
</comment>
<dbReference type="AlphaFoldDB" id="A0A9W4DWV3"/>
<reference evidence="5" key="1">
    <citation type="submission" date="2021-05" db="EMBL/GenBank/DDBJ databases">
        <authorList>
            <person name="Arsene-Ploetze F."/>
        </authorList>
    </citation>
    <scope>NUCLEOTIDE SEQUENCE</scope>
    <source>
        <strain evidence="5">DSM 42138</strain>
    </source>
</reference>
<dbReference type="PANTHER" id="PTHR46796">
    <property type="entry name" value="HTH-TYPE TRANSCRIPTIONAL ACTIVATOR RHAS-RELATED"/>
    <property type="match status" value="1"/>
</dbReference>
<feature type="domain" description="HTH araC/xylS-type" evidence="4">
    <location>
        <begin position="217"/>
        <end position="318"/>
    </location>
</feature>
<keyword evidence="6" id="KW-1185">Reference proteome</keyword>
<dbReference type="InterPro" id="IPR018060">
    <property type="entry name" value="HTH_AraC"/>
</dbReference>
<dbReference type="GO" id="GO:0003700">
    <property type="term" value="F:DNA-binding transcription factor activity"/>
    <property type="evidence" value="ECO:0007669"/>
    <property type="project" value="InterPro"/>
</dbReference>
<name>A0A9W4DWV3_9ACTN</name>
<dbReference type="PANTHER" id="PTHR46796:SF6">
    <property type="entry name" value="ARAC SUBFAMILY"/>
    <property type="match status" value="1"/>
</dbReference>
<evidence type="ECO:0000256" key="1">
    <source>
        <dbReference type="ARBA" id="ARBA00023015"/>
    </source>
</evidence>
<dbReference type="Proteomes" id="UP001152519">
    <property type="component" value="Unassembled WGS sequence"/>
</dbReference>
<dbReference type="SUPFAM" id="SSF46689">
    <property type="entry name" value="Homeodomain-like"/>
    <property type="match status" value="1"/>
</dbReference>
<evidence type="ECO:0000256" key="3">
    <source>
        <dbReference type="ARBA" id="ARBA00023163"/>
    </source>
</evidence>
<accession>A0A9W4DWV3</accession>
<dbReference type="InterPro" id="IPR050204">
    <property type="entry name" value="AraC_XylS_family_regulators"/>
</dbReference>
<keyword evidence="3" id="KW-0804">Transcription</keyword>
<protein>
    <submittedName>
        <fullName evidence="5">AraC-type DNA-binding protein</fullName>
    </submittedName>
</protein>
<evidence type="ECO:0000256" key="2">
    <source>
        <dbReference type="ARBA" id="ARBA00023125"/>
    </source>
</evidence>
<dbReference type="InterPro" id="IPR035418">
    <property type="entry name" value="AraC-bd_2"/>
</dbReference>
<evidence type="ECO:0000313" key="5">
    <source>
        <dbReference type="EMBL" id="CAG6397388.1"/>
    </source>
</evidence>
<dbReference type="InterPro" id="IPR009057">
    <property type="entry name" value="Homeodomain-like_sf"/>
</dbReference>
<keyword evidence="2 5" id="KW-0238">DNA-binding</keyword>